<sequence length="172" mass="20243">MNRAVPDVEEFIRGPQIALRLCEELFEESGPQANHNFLVRIHEAVRRFNAVLFLMLFQNEMTPVITFIFLRILMIFSQTLYYQIEVDFDNLLHEIEYYAFVGTVLAVDFEERAAVEFFGNAEIIGERVEVVEEEMEGVEEYDEEEEEEDTGSEDYQEDYIEQENDDAAEEDK</sequence>
<evidence type="ECO:0000313" key="2">
    <source>
        <dbReference type="EMBL" id="CAB3399488.1"/>
    </source>
</evidence>
<feature type="region of interest" description="Disordered" evidence="1">
    <location>
        <begin position="134"/>
        <end position="172"/>
    </location>
</feature>
<organism evidence="2 3">
    <name type="scientific">Caenorhabditis bovis</name>
    <dbReference type="NCBI Taxonomy" id="2654633"/>
    <lineage>
        <taxon>Eukaryota</taxon>
        <taxon>Metazoa</taxon>
        <taxon>Ecdysozoa</taxon>
        <taxon>Nematoda</taxon>
        <taxon>Chromadorea</taxon>
        <taxon>Rhabditida</taxon>
        <taxon>Rhabditina</taxon>
        <taxon>Rhabditomorpha</taxon>
        <taxon>Rhabditoidea</taxon>
        <taxon>Rhabditidae</taxon>
        <taxon>Peloderinae</taxon>
        <taxon>Caenorhabditis</taxon>
    </lineage>
</organism>
<proteinExistence type="predicted"/>
<comment type="caution">
    <text evidence="2">The sequence shown here is derived from an EMBL/GenBank/DDBJ whole genome shotgun (WGS) entry which is preliminary data.</text>
</comment>
<evidence type="ECO:0000256" key="1">
    <source>
        <dbReference type="SAM" id="MobiDB-lite"/>
    </source>
</evidence>
<evidence type="ECO:0000313" key="3">
    <source>
        <dbReference type="Proteomes" id="UP000494206"/>
    </source>
</evidence>
<accession>A0A8S1EC35</accession>
<reference evidence="2 3" key="1">
    <citation type="submission" date="2020-04" db="EMBL/GenBank/DDBJ databases">
        <authorList>
            <person name="Laetsch R D."/>
            <person name="Stevens L."/>
            <person name="Kumar S."/>
            <person name="Blaxter L. M."/>
        </authorList>
    </citation>
    <scope>NUCLEOTIDE SEQUENCE [LARGE SCALE GENOMIC DNA]</scope>
</reference>
<name>A0A8S1EC35_9PELO</name>
<dbReference type="Proteomes" id="UP000494206">
    <property type="component" value="Unassembled WGS sequence"/>
</dbReference>
<dbReference type="AlphaFoldDB" id="A0A8S1EC35"/>
<gene>
    <name evidence="2" type="ORF">CBOVIS_LOCUS2601</name>
</gene>
<protein>
    <submittedName>
        <fullName evidence="2">Uncharacterized protein</fullName>
    </submittedName>
</protein>
<keyword evidence="3" id="KW-1185">Reference proteome</keyword>
<dbReference type="EMBL" id="CADEPM010000002">
    <property type="protein sequence ID" value="CAB3399488.1"/>
    <property type="molecule type" value="Genomic_DNA"/>
</dbReference>